<sequence length="348" mass="40346">MNNGKHSQLSETLSSQLHSVRFYDDLFDDNKNLDLYSKDCASVISLEKGNKVNNVCKSLVKYLKTKYQPPDKEGFAYNDCILLNYWVYNRLVTIYGSRNNPNVVPAWSKLVYIWNDIISDQPNKFRHNKCKPDDIIVTQDDWEERKKLYDYCVNYETIQRALSFYGDMCKEYYTYVDSNAPLYTYFKTKCTSSNDRCPDFYIECEKYDPIHVLKNFKCHDDMKKEKEEDAIAHALHMKEVAMRNRENHSEGSSSEDYSSDPAHIAQGKSQSATKLGDVLLGVVVTFMASGAIYRFTPLGNRLRANFGNKTMLRSNLNGGENVLFDYTSDSLNPYYENMGERYIGYHPT</sequence>
<accession>A0A1G4E9W7</accession>
<evidence type="ECO:0000313" key="2">
    <source>
        <dbReference type="EMBL" id="SCA59943.1"/>
    </source>
</evidence>
<dbReference type="InterPro" id="IPR008780">
    <property type="entry name" value="Plasmodium_Vir"/>
</dbReference>
<gene>
    <name evidence="2" type="ORF">PVT01_000052900</name>
</gene>
<dbReference type="VEuPathDB" id="PlasmoDB:PVW1_110005700"/>
<dbReference type="VEuPathDB" id="PlasmoDB:PVP01_1100300"/>
<evidence type="ECO:0000313" key="3">
    <source>
        <dbReference type="Proteomes" id="UP000196402"/>
    </source>
</evidence>
<reference evidence="2 3" key="1">
    <citation type="submission" date="2016-07" db="EMBL/GenBank/DDBJ databases">
        <authorList>
            <consortium name="Pathogen Informatics"/>
        </authorList>
    </citation>
    <scope>NUCLEOTIDE SEQUENCE [LARGE SCALE GENOMIC DNA]</scope>
</reference>
<evidence type="ECO:0000256" key="1">
    <source>
        <dbReference type="SAM" id="MobiDB-lite"/>
    </source>
</evidence>
<proteinExistence type="predicted"/>
<name>A0A1G4E9W7_PLAVI</name>
<organism evidence="2 3">
    <name type="scientific">Plasmodium vivax</name>
    <name type="common">malaria parasite P. vivax</name>
    <dbReference type="NCBI Taxonomy" id="5855"/>
    <lineage>
        <taxon>Eukaryota</taxon>
        <taxon>Sar</taxon>
        <taxon>Alveolata</taxon>
        <taxon>Apicomplexa</taxon>
        <taxon>Aconoidasida</taxon>
        <taxon>Haemosporida</taxon>
        <taxon>Plasmodiidae</taxon>
        <taxon>Plasmodium</taxon>
        <taxon>Plasmodium (Plasmodium)</taxon>
    </lineage>
</organism>
<feature type="compositionally biased region" description="Low complexity" evidence="1">
    <location>
        <begin position="250"/>
        <end position="260"/>
    </location>
</feature>
<feature type="region of interest" description="Disordered" evidence="1">
    <location>
        <begin position="244"/>
        <end position="265"/>
    </location>
</feature>
<dbReference type="AlphaFoldDB" id="A0A1G4E9W7"/>
<dbReference type="VEuPathDB" id="PlasmoDB:PVX_005580"/>
<dbReference type="Proteomes" id="UP000196402">
    <property type="component" value="Unassembled WGS sequence"/>
</dbReference>
<dbReference type="Pfam" id="PF05795">
    <property type="entry name" value="Plasmodium_Vir"/>
    <property type="match status" value="1"/>
</dbReference>
<dbReference type="EMBL" id="FLYH01000133">
    <property type="protein sequence ID" value="SCA59943.1"/>
    <property type="molecule type" value="Genomic_DNA"/>
</dbReference>
<protein>
    <submittedName>
        <fullName evidence="2">VIR protein</fullName>
    </submittedName>
</protein>